<evidence type="ECO:0000313" key="3">
    <source>
        <dbReference type="Proteomes" id="UP000034894"/>
    </source>
</evidence>
<dbReference type="GO" id="GO:0006313">
    <property type="term" value="P:DNA transposition"/>
    <property type="evidence" value="ECO:0007669"/>
    <property type="project" value="InterPro"/>
</dbReference>
<protein>
    <recommendedName>
        <fullName evidence="1">Transposase IS200-like domain-containing protein</fullName>
    </recommendedName>
</protein>
<dbReference type="InterPro" id="IPR002686">
    <property type="entry name" value="Transposase_17"/>
</dbReference>
<dbReference type="Proteomes" id="UP000034894">
    <property type="component" value="Unassembled WGS sequence"/>
</dbReference>
<proteinExistence type="predicted"/>
<reference evidence="2 3" key="1">
    <citation type="journal article" date="2015" name="Nature">
        <title>rRNA introns, odd ribosomes, and small enigmatic genomes across a large radiation of phyla.</title>
        <authorList>
            <person name="Brown C.T."/>
            <person name="Hug L.A."/>
            <person name="Thomas B.C."/>
            <person name="Sharon I."/>
            <person name="Castelle C.J."/>
            <person name="Singh A."/>
            <person name="Wilkins M.J."/>
            <person name="Williams K.H."/>
            <person name="Banfield J.F."/>
        </authorList>
    </citation>
    <scope>NUCLEOTIDE SEQUENCE [LARGE SCALE GENOMIC DNA]</scope>
</reference>
<dbReference type="GO" id="GO:0004803">
    <property type="term" value="F:transposase activity"/>
    <property type="evidence" value="ECO:0007669"/>
    <property type="project" value="InterPro"/>
</dbReference>
<gene>
    <name evidence="2" type="ORF">UV73_C0009G0035</name>
</gene>
<dbReference type="Gene3D" id="3.30.70.1290">
    <property type="entry name" value="Transposase IS200-like"/>
    <property type="match status" value="1"/>
</dbReference>
<dbReference type="SUPFAM" id="SSF143422">
    <property type="entry name" value="Transposase IS200-like"/>
    <property type="match status" value="1"/>
</dbReference>
<evidence type="ECO:0000313" key="2">
    <source>
        <dbReference type="EMBL" id="KKS96684.1"/>
    </source>
</evidence>
<feature type="domain" description="Transposase IS200-like" evidence="1">
    <location>
        <begin position="9"/>
        <end position="147"/>
    </location>
</feature>
<evidence type="ECO:0000259" key="1">
    <source>
        <dbReference type="SMART" id="SM01321"/>
    </source>
</evidence>
<dbReference type="PATRIC" id="fig|1618443.3.peg.1196"/>
<comment type="caution">
    <text evidence="2">The sequence shown here is derived from an EMBL/GenBank/DDBJ whole genome shotgun (WGS) entry which is preliminary data.</text>
</comment>
<dbReference type="SMART" id="SM01321">
    <property type="entry name" value="Y1_Tnp"/>
    <property type="match status" value="1"/>
</dbReference>
<dbReference type="EMBL" id="LCFP01000009">
    <property type="protein sequence ID" value="KKS96684.1"/>
    <property type="molecule type" value="Genomic_DNA"/>
</dbReference>
<dbReference type="PANTHER" id="PTHR34322">
    <property type="entry name" value="TRANSPOSASE, Y1_TNP DOMAIN-CONTAINING"/>
    <property type="match status" value="1"/>
</dbReference>
<dbReference type="STRING" id="1618443.UV73_C0009G0035"/>
<dbReference type="GO" id="GO:0003677">
    <property type="term" value="F:DNA binding"/>
    <property type="evidence" value="ECO:0007669"/>
    <property type="project" value="InterPro"/>
</dbReference>
<dbReference type="Pfam" id="PF01797">
    <property type="entry name" value="Y1_Tnp"/>
    <property type="match status" value="1"/>
</dbReference>
<organism evidence="2 3">
    <name type="scientific">Candidatus Gottesmanbacteria bacterium GW2011_GWA2_43_14</name>
    <dbReference type="NCBI Taxonomy" id="1618443"/>
    <lineage>
        <taxon>Bacteria</taxon>
        <taxon>Candidatus Gottesmaniibacteriota</taxon>
    </lineage>
</organism>
<name>A0A0G1DG98_9BACT</name>
<sequence>MPRRNLIFANGEYYHIFNRSAFRQPILTKKRDTSIFHQIVQYYLQSEPPTKFSYFNRNRDKYKKLDYRQKIVTVIAYCYMPNHFHFILRQEAENGVQKYMQKIQNSYSHYYKLKYQTNGPLFESPFKAVHIESNDQLIHLSRYIHLNPVTSFLVEKPEEFQYSSYLQYFENLPLMIDPDIVINQFKSKHEYKKFVNDNKEYQRELNKIKHLIFK</sequence>
<dbReference type="AlphaFoldDB" id="A0A0G1DG98"/>
<accession>A0A0G1DG98</accession>
<dbReference type="InterPro" id="IPR036515">
    <property type="entry name" value="Transposase_17_sf"/>
</dbReference>
<dbReference type="PANTHER" id="PTHR34322:SF2">
    <property type="entry name" value="TRANSPOSASE IS200-LIKE DOMAIN-CONTAINING PROTEIN"/>
    <property type="match status" value="1"/>
</dbReference>